<dbReference type="PANTHER" id="PTHR20931:SF0">
    <property type="entry name" value="TETRATRICOPEPTIDE REPEAT PROTEIN 30"/>
    <property type="match status" value="1"/>
</dbReference>
<feature type="compositionally biased region" description="Polar residues" evidence="5">
    <location>
        <begin position="720"/>
        <end position="732"/>
    </location>
</feature>
<evidence type="ECO:0000256" key="3">
    <source>
        <dbReference type="RuleBase" id="RU367070"/>
    </source>
</evidence>
<dbReference type="GO" id="GO:0005879">
    <property type="term" value="C:axonemal microtubule"/>
    <property type="evidence" value="ECO:0007669"/>
    <property type="project" value="UniProtKB-UniRule"/>
</dbReference>
<evidence type="ECO:0000256" key="2">
    <source>
        <dbReference type="ARBA" id="ARBA00022803"/>
    </source>
</evidence>
<accession>A0A914DBA8</accession>
<dbReference type="Pfam" id="PF01484">
    <property type="entry name" value="Col_cuticle_N"/>
    <property type="match status" value="1"/>
</dbReference>
<feature type="transmembrane region" description="Helical" evidence="6">
    <location>
        <begin position="424"/>
        <end position="449"/>
    </location>
</feature>
<dbReference type="SUPFAM" id="SSF48452">
    <property type="entry name" value="TPR-like"/>
    <property type="match status" value="1"/>
</dbReference>
<evidence type="ECO:0000313" key="8">
    <source>
        <dbReference type="Proteomes" id="UP000887540"/>
    </source>
</evidence>
<dbReference type="InterPro" id="IPR039941">
    <property type="entry name" value="TT30"/>
</dbReference>
<dbReference type="SMART" id="SM01088">
    <property type="entry name" value="Col_cuticle_N"/>
    <property type="match status" value="1"/>
</dbReference>
<dbReference type="WBParaSite" id="ACRNAN_scaffold2281.g28813.t1">
    <property type="protein sequence ID" value="ACRNAN_scaffold2281.g28813.t1"/>
    <property type="gene ID" value="ACRNAN_scaffold2281.g28813"/>
</dbReference>
<keyword evidence="6" id="KW-0812">Transmembrane</keyword>
<dbReference type="Proteomes" id="UP000887540">
    <property type="component" value="Unplaced"/>
</dbReference>
<comment type="function">
    <text evidence="3">Required for polyglutamylation of axonemal tubulin. Plays a role in anterograde intraflagellar transport (IFT), the process by which cilia precursors are transported from the base of the cilium to the site of their incorporation at the tip.</text>
</comment>
<reference evidence="9" key="1">
    <citation type="submission" date="2022-11" db="UniProtKB">
        <authorList>
            <consortium name="WormBaseParasite"/>
        </authorList>
    </citation>
    <scope>IDENTIFICATION</scope>
</reference>
<name>A0A914DBA8_9BILA</name>
<feature type="region of interest" description="Disordered" evidence="5">
    <location>
        <begin position="542"/>
        <end position="567"/>
    </location>
</feature>
<dbReference type="InterPro" id="IPR008160">
    <property type="entry name" value="Collagen"/>
</dbReference>
<feature type="region of interest" description="Disordered" evidence="5">
    <location>
        <begin position="720"/>
        <end position="743"/>
    </location>
</feature>
<keyword evidence="1" id="KW-0677">Repeat</keyword>
<protein>
    <recommendedName>
        <fullName evidence="3">Tetratricopeptide repeat protein 30</fullName>
    </recommendedName>
</protein>
<evidence type="ECO:0000256" key="5">
    <source>
        <dbReference type="SAM" id="MobiDB-lite"/>
    </source>
</evidence>
<evidence type="ECO:0000259" key="7">
    <source>
        <dbReference type="SMART" id="SM01088"/>
    </source>
</evidence>
<dbReference type="InterPro" id="IPR011990">
    <property type="entry name" value="TPR-like_helical_dom_sf"/>
</dbReference>
<keyword evidence="3" id="KW-0969">Cilium</keyword>
<keyword evidence="4" id="KW-0175">Coiled coil</keyword>
<proteinExistence type="inferred from homology"/>
<keyword evidence="2 3" id="KW-0802">TPR repeat</keyword>
<dbReference type="FunFam" id="1.25.40.10:FF:000186">
    <property type="entry name" value="Tetratricopeptide repeat domain 30A"/>
    <property type="match status" value="1"/>
</dbReference>
<comment type="subcellular location">
    <subcellularLocation>
        <location evidence="3">Cell projection</location>
        <location evidence="3">Cilium</location>
    </subcellularLocation>
</comment>
<evidence type="ECO:0000256" key="4">
    <source>
        <dbReference type="SAM" id="Coils"/>
    </source>
</evidence>
<comment type="similarity">
    <text evidence="3">Belongs to the TTC30/dfy-1/fleer family.</text>
</comment>
<keyword evidence="6" id="KW-0472">Membrane</keyword>
<dbReference type="GO" id="GO:0042302">
    <property type="term" value="F:structural constituent of cuticle"/>
    <property type="evidence" value="ECO:0007669"/>
    <property type="project" value="InterPro"/>
</dbReference>
<evidence type="ECO:0000256" key="6">
    <source>
        <dbReference type="SAM" id="Phobius"/>
    </source>
</evidence>
<keyword evidence="8" id="KW-1185">Reference proteome</keyword>
<evidence type="ECO:0000313" key="9">
    <source>
        <dbReference type="WBParaSite" id="ACRNAN_scaffold2281.g28813.t1"/>
    </source>
</evidence>
<organism evidence="8 9">
    <name type="scientific">Acrobeloides nanus</name>
    <dbReference type="NCBI Taxonomy" id="290746"/>
    <lineage>
        <taxon>Eukaryota</taxon>
        <taxon>Metazoa</taxon>
        <taxon>Ecdysozoa</taxon>
        <taxon>Nematoda</taxon>
        <taxon>Chromadorea</taxon>
        <taxon>Rhabditida</taxon>
        <taxon>Tylenchina</taxon>
        <taxon>Cephalobomorpha</taxon>
        <taxon>Cephaloboidea</taxon>
        <taxon>Cephalobidae</taxon>
        <taxon>Acrobeloides</taxon>
    </lineage>
</organism>
<dbReference type="InterPro" id="IPR002486">
    <property type="entry name" value="Col_cuticle_N"/>
</dbReference>
<feature type="coiled-coil region" evidence="4">
    <location>
        <begin position="278"/>
        <end position="305"/>
    </location>
</feature>
<dbReference type="GO" id="GO:0120170">
    <property type="term" value="F:intraciliary transport particle B binding"/>
    <property type="evidence" value="ECO:0007669"/>
    <property type="project" value="TreeGrafter"/>
</dbReference>
<dbReference type="PANTHER" id="PTHR20931">
    <property type="entry name" value="TETRATRICOPEPTIDE REPEAT PROTEIN 30"/>
    <property type="match status" value="1"/>
</dbReference>
<dbReference type="Pfam" id="PF01391">
    <property type="entry name" value="Collagen"/>
    <property type="match status" value="1"/>
</dbReference>
<dbReference type="GO" id="GO:0042073">
    <property type="term" value="P:intraciliary transport"/>
    <property type="evidence" value="ECO:0007669"/>
    <property type="project" value="UniProtKB-UniRule"/>
</dbReference>
<keyword evidence="6" id="KW-1133">Transmembrane helix</keyword>
<keyword evidence="3" id="KW-0970">Cilium biogenesis/degradation</keyword>
<dbReference type="Gene3D" id="1.25.40.10">
    <property type="entry name" value="Tetratricopeptide repeat domain"/>
    <property type="match status" value="1"/>
</dbReference>
<dbReference type="AlphaFoldDB" id="A0A914DBA8"/>
<feature type="compositionally biased region" description="Basic and acidic residues" evidence="5">
    <location>
        <begin position="733"/>
        <end position="743"/>
    </location>
</feature>
<feature type="region of interest" description="Disordered" evidence="5">
    <location>
        <begin position="586"/>
        <end position="647"/>
    </location>
</feature>
<sequence>MVTEGMDVRSVGNTLLLHETALVEACNLKFAIEYRLKNVDAAAEALTDMPPRSEEELDPVTLHNQAMIHVDMNLADSFAKLQYLLSQNPFPPETFANLLLLYCKYEYYDLAADVLAENAHLTYKYLTQYMYDYLDALISLQSSPADAYSKFDAISNEQLNQVRKLYQKVQEAKDDSDPKIVQKAIESLENTLERYIPVLMAQAKIVWEKGDYAQVERLFRRSSEFCSENDVWKLNVAHTLFMQEKFKESAGFYEPIVSRNYEHILDISAIVLANLCVCYIMTNNNEEAEELMKKVEKEELQFVDKKSFHLCIINLVIGTLYCSKGNYEFGISRIVRAIEPCDKKLGVDTWFYSKRCMLSTFESVAKHIIVIRDEVLLECLKFLEVCEVHGRDLPSVAEGPLMNLQAGDARKTIAYEAPTTKISFFAYISAIGCGIVIVMAWIAVGNLVVGLNNLLVETRMEIDEFKESANAAWGEIMYVRNQHLVGITRRSADEISRMKRLAYPTNKKNVRYLLDILLSSATNIETNVDFFKNFLECGCPSGPPGPPGKPGIPGEPGFDGQDGKPGIPGTMIYGYQNECVKCPIGSPGLQGPPGTPGPHGLPGFQGPPGRPGKIGAPGMIGQPGNRGLPGRPGKIGLPGENGQNAKYGVGKPGLPGSRGNMGPMGPPGLPGFDASPGKPGLIGAQGKMGSVGLPGIPGFTGMMGKQGAPGQDGGYCQCPSKQGETISTQQRSMENRPKMEERDNYIRTPLIALDFVQ</sequence>
<dbReference type="GO" id="GO:0030992">
    <property type="term" value="C:intraciliary transport particle B"/>
    <property type="evidence" value="ECO:0007669"/>
    <property type="project" value="TreeGrafter"/>
</dbReference>
<evidence type="ECO:0000256" key="1">
    <source>
        <dbReference type="ARBA" id="ARBA00022737"/>
    </source>
</evidence>
<keyword evidence="3" id="KW-0966">Cell projection</keyword>
<feature type="domain" description="Nematode cuticle collagen N-terminal" evidence="7">
    <location>
        <begin position="424"/>
        <end position="476"/>
    </location>
</feature>